<evidence type="ECO:0000256" key="2">
    <source>
        <dbReference type="ARBA" id="ARBA00023125"/>
    </source>
</evidence>
<dbReference type="PANTHER" id="PTHR43537">
    <property type="entry name" value="TRANSCRIPTIONAL REGULATOR, GNTR FAMILY"/>
    <property type="match status" value="1"/>
</dbReference>
<evidence type="ECO:0000313" key="7">
    <source>
        <dbReference type="Proteomes" id="UP000469385"/>
    </source>
</evidence>
<keyword evidence="2" id="KW-0238">DNA-binding</keyword>
<feature type="compositionally biased region" description="Basic residues" evidence="4">
    <location>
        <begin position="251"/>
        <end position="260"/>
    </location>
</feature>
<dbReference type="Pfam" id="PF00392">
    <property type="entry name" value="GntR"/>
    <property type="match status" value="1"/>
</dbReference>
<dbReference type="InterPro" id="IPR036390">
    <property type="entry name" value="WH_DNA-bd_sf"/>
</dbReference>
<dbReference type="SMART" id="SM00895">
    <property type="entry name" value="FCD"/>
    <property type="match status" value="1"/>
</dbReference>
<dbReference type="PANTHER" id="PTHR43537:SF24">
    <property type="entry name" value="GLUCONATE OPERON TRANSCRIPTIONAL REPRESSOR"/>
    <property type="match status" value="1"/>
</dbReference>
<dbReference type="Pfam" id="PF07729">
    <property type="entry name" value="FCD"/>
    <property type="match status" value="1"/>
</dbReference>
<sequence>MHGGGSLPRIVRQSGNPTSMNAPTRDWLKIDDGPVTLRALIVQKLRMAITRGHFSPGDRLIERELCERLDVSRASVREAFRQLEAEGLVEVVTYRGPVVRTISQQEAGELYDLRAGVEALCARYFAERGTDAETLALERAAEALGVALRRGDRERVFEAKSTYYEIFTDGCHSASVKATAMQLIARLSYLWSTSLQVAGRADQGSAELKAVAGAIRQRDPAAAEEAARTYVMHARATGLAAMAAQAAGHAPGKKPARRHLRAVEAKGSDR</sequence>
<protein>
    <submittedName>
        <fullName evidence="6">FCD domain-containing protein</fullName>
    </submittedName>
</protein>
<gene>
    <name evidence="6" type="ORF">GON04_03485</name>
</gene>
<comment type="caution">
    <text evidence="6">The sequence shown here is derived from an EMBL/GenBank/DDBJ whole genome shotgun (WGS) entry which is preliminary data.</text>
</comment>
<evidence type="ECO:0000256" key="1">
    <source>
        <dbReference type="ARBA" id="ARBA00023015"/>
    </source>
</evidence>
<evidence type="ECO:0000256" key="3">
    <source>
        <dbReference type="ARBA" id="ARBA00023163"/>
    </source>
</evidence>
<dbReference type="Proteomes" id="UP000469385">
    <property type="component" value="Unassembled WGS sequence"/>
</dbReference>
<keyword evidence="7" id="KW-1185">Reference proteome</keyword>
<dbReference type="InterPro" id="IPR000524">
    <property type="entry name" value="Tscrpt_reg_HTH_GntR"/>
</dbReference>
<dbReference type="Gene3D" id="1.20.120.530">
    <property type="entry name" value="GntR ligand-binding domain-like"/>
    <property type="match status" value="1"/>
</dbReference>
<organism evidence="6 7">
    <name type="scientific">Ramlibacter pinisoli</name>
    <dbReference type="NCBI Taxonomy" id="2682844"/>
    <lineage>
        <taxon>Bacteria</taxon>
        <taxon>Pseudomonadati</taxon>
        <taxon>Pseudomonadota</taxon>
        <taxon>Betaproteobacteria</taxon>
        <taxon>Burkholderiales</taxon>
        <taxon>Comamonadaceae</taxon>
        <taxon>Ramlibacter</taxon>
    </lineage>
</organism>
<name>A0A6N8INY9_9BURK</name>
<dbReference type="PRINTS" id="PR00035">
    <property type="entry name" value="HTHGNTR"/>
</dbReference>
<keyword evidence="1" id="KW-0805">Transcription regulation</keyword>
<dbReference type="EMBL" id="WSEL01000003">
    <property type="protein sequence ID" value="MVQ28494.1"/>
    <property type="molecule type" value="Genomic_DNA"/>
</dbReference>
<dbReference type="CDD" id="cd07377">
    <property type="entry name" value="WHTH_GntR"/>
    <property type="match status" value="1"/>
</dbReference>
<evidence type="ECO:0000256" key="4">
    <source>
        <dbReference type="SAM" id="MobiDB-lite"/>
    </source>
</evidence>
<feature type="compositionally biased region" description="Polar residues" evidence="4">
    <location>
        <begin position="13"/>
        <end position="22"/>
    </location>
</feature>
<dbReference type="Gene3D" id="1.10.10.10">
    <property type="entry name" value="Winged helix-like DNA-binding domain superfamily/Winged helix DNA-binding domain"/>
    <property type="match status" value="1"/>
</dbReference>
<keyword evidence="3" id="KW-0804">Transcription</keyword>
<feature type="region of interest" description="Disordered" evidence="4">
    <location>
        <begin position="248"/>
        <end position="270"/>
    </location>
</feature>
<evidence type="ECO:0000313" key="6">
    <source>
        <dbReference type="EMBL" id="MVQ28494.1"/>
    </source>
</evidence>
<dbReference type="AlphaFoldDB" id="A0A6N8INY9"/>
<dbReference type="PROSITE" id="PS50949">
    <property type="entry name" value="HTH_GNTR"/>
    <property type="match status" value="1"/>
</dbReference>
<dbReference type="InterPro" id="IPR011711">
    <property type="entry name" value="GntR_C"/>
</dbReference>
<dbReference type="SUPFAM" id="SSF46785">
    <property type="entry name" value="Winged helix' DNA-binding domain"/>
    <property type="match status" value="1"/>
</dbReference>
<feature type="domain" description="HTH gntR-type" evidence="5">
    <location>
        <begin position="35"/>
        <end position="102"/>
    </location>
</feature>
<dbReference type="InterPro" id="IPR008920">
    <property type="entry name" value="TF_FadR/GntR_C"/>
</dbReference>
<reference evidence="6 7" key="1">
    <citation type="submission" date="2019-12" db="EMBL/GenBank/DDBJ databases">
        <authorList>
            <person name="Huq M.A."/>
        </authorList>
    </citation>
    <scope>NUCLEOTIDE SEQUENCE [LARGE SCALE GENOMIC DNA]</scope>
    <source>
        <strain evidence="6 7">MAH-25</strain>
    </source>
</reference>
<dbReference type="GO" id="GO:0003700">
    <property type="term" value="F:DNA-binding transcription factor activity"/>
    <property type="evidence" value="ECO:0007669"/>
    <property type="project" value="InterPro"/>
</dbReference>
<evidence type="ECO:0000259" key="5">
    <source>
        <dbReference type="PROSITE" id="PS50949"/>
    </source>
</evidence>
<accession>A0A6N8INY9</accession>
<feature type="region of interest" description="Disordered" evidence="4">
    <location>
        <begin position="1"/>
        <end position="24"/>
    </location>
</feature>
<feature type="compositionally biased region" description="Basic and acidic residues" evidence="4">
    <location>
        <begin position="261"/>
        <end position="270"/>
    </location>
</feature>
<dbReference type="InterPro" id="IPR036388">
    <property type="entry name" value="WH-like_DNA-bd_sf"/>
</dbReference>
<proteinExistence type="predicted"/>
<dbReference type="SMART" id="SM00345">
    <property type="entry name" value="HTH_GNTR"/>
    <property type="match status" value="1"/>
</dbReference>
<dbReference type="SUPFAM" id="SSF48008">
    <property type="entry name" value="GntR ligand-binding domain-like"/>
    <property type="match status" value="1"/>
</dbReference>
<dbReference type="GO" id="GO:0003677">
    <property type="term" value="F:DNA binding"/>
    <property type="evidence" value="ECO:0007669"/>
    <property type="project" value="UniProtKB-KW"/>
</dbReference>